<dbReference type="EMBL" id="QGTQ01000033">
    <property type="protein sequence ID" value="PWV94237.1"/>
    <property type="molecule type" value="Genomic_DNA"/>
</dbReference>
<proteinExistence type="predicted"/>
<gene>
    <name evidence="2" type="ORF">DFQ01_13323</name>
</gene>
<organism evidence="2 3">
    <name type="scientific">Paenibacillus cellulosilyticus</name>
    <dbReference type="NCBI Taxonomy" id="375489"/>
    <lineage>
        <taxon>Bacteria</taxon>
        <taxon>Bacillati</taxon>
        <taxon>Bacillota</taxon>
        <taxon>Bacilli</taxon>
        <taxon>Bacillales</taxon>
        <taxon>Paenibacillaceae</taxon>
        <taxon>Paenibacillus</taxon>
    </lineage>
</organism>
<reference evidence="2 3" key="1">
    <citation type="submission" date="2018-05" db="EMBL/GenBank/DDBJ databases">
        <title>Genomic Encyclopedia of Type Strains, Phase III (KMG-III): the genomes of soil and plant-associated and newly described type strains.</title>
        <authorList>
            <person name="Whitman W."/>
        </authorList>
    </citation>
    <scope>NUCLEOTIDE SEQUENCE [LARGE SCALE GENOMIC DNA]</scope>
    <source>
        <strain evidence="2 3">CECT 5696</strain>
    </source>
</reference>
<dbReference type="Gene3D" id="2.40.10.220">
    <property type="entry name" value="predicted glycosyltransferase like domains"/>
    <property type="match status" value="1"/>
</dbReference>
<protein>
    <submittedName>
        <fullName evidence="2">PilZ domain-containing protein</fullName>
    </submittedName>
</protein>
<accession>A0A2V2YL82</accession>
<comment type="caution">
    <text evidence="2">The sequence shown here is derived from an EMBL/GenBank/DDBJ whole genome shotgun (WGS) entry which is preliminary data.</text>
</comment>
<name>A0A2V2YL82_9BACL</name>
<dbReference type="RefSeq" id="WP_110046917.1">
    <property type="nucleotide sequence ID" value="NZ_CP054612.1"/>
</dbReference>
<feature type="domain" description="PilZ" evidence="1">
    <location>
        <begin position="166"/>
        <end position="248"/>
    </location>
</feature>
<evidence type="ECO:0000313" key="3">
    <source>
        <dbReference type="Proteomes" id="UP000246635"/>
    </source>
</evidence>
<dbReference type="InterPro" id="IPR009875">
    <property type="entry name" value="PilZ_domain"/>
</dbReference>
<dbReference type="OrthoDB" id="2566152at2"/>
<dbReference type="Pfam" id="PF07238">
    <property type="entry name" value="PilZ"/>
    <property type="match status" value="1"/>
</dbReference>
<evidence type="ECO:0000313" key="2">
    <source>
        <dbReference type="EMBL" id="PWV94237.1"/>
    </source>
</evidence>
<dbReference type="Proteomes" id="UP000246635">
    <property type="component" value="Unassembled WGS sequence"/>
</dbReference>
<dbReference type="AlphaFoldDB" id="A0A2V2YL82"/>
<keyword evidence="3" id="KW-1185">Reference proteome</keyword>
<dbReference type="SUPFAM" id="SSF141371">
    <property type="entry name" value="PilZ domain-like"/>
    <property type="match status" value="1"/>
</dbReference>
<evidence type="ECO:0000259" key="1">
    <source>
        <dbReference type="Pfam" id="PF07238"/>
    </source>
</evidence>
<sequence>MAIRSGQELHKKDKELIAPKALVHSRTIVEKQDYVTTGISTYVEGELLGIDLNEYKRFELGDSVQLTFYSPMGIHRLQSTIIGKDEGSIAVIFPPRAFQFVEKRESPRVEVAATGILRLPREGQKVKAAPKITDLIAPANAGLVSDDLLAELDELFHDAGVELDEWEGTSIRIRNISNSGIGFLIEQPAVPLMTGENVEVELRIDGQRVIRCALSIVRSQTTPEGKYYGARFEGMEEKEQRALRAYILREQVSMFYTNRRLQLKKNNKTSRSDS</sequence>
<dbReference type="GO" id="GO:0035438">
    <property type="term" value="F:cyclic-di-GMP binding"/>
    <property type="evidence" value="ECO:0007669"/>
    <property type="project" value="InterPro"/>
</dbReference>